<evidence type="ECO:0000256" key="2">
    <source>
        <dbReference type="SAM" id="Coils"/>
    </source>
</evidence>
<dbReference type="Proteomes" id="UP000114278">
    <property type="component" value="Segment"/>
</dbReference>
<proteinExistence type="predicted"/>
<evidence type="ECO:0008006" key="7">
    <source>
        <dbReference type="Google" id="ProtNLM"/>
    </source>
</evidence>
<dbReference type="InterPro" id="IPR022549">
    <property type="entry name" value="DUF3627"/>
</dbReference>
<dbReference type="GeneID" id="19738615"/>
<evidence type="ECO:0000256" key="1">
    <source>
        <dbReference type="ARBA" id="ARBA00023054"/>
    </source>
</evidence>
<name>A0A068QKP4_9VIRU</name>
<evidence type="ECO:0000259" key="3">
    <source>
        <dbReference type="Pfam" id="PF10553"/>
    </source>
</evidence>
<reference evidence="5 6" key="1">
    <citation type="journal article" date="2014" name="J. Gen. Virol.">
        <title>Genome sequence of a crustacean iridovirus, IIV31, isolated from the pill bug, Armadillidium vulgare.</title>
        <authorList>
            <person name="Piegu B."/>
            <person name="Guizard S."/>
            <person name="Yeping T."/>
            <person name="Cruaud C."/>
            <person name="Asgari S."/>
            <person name="Bideshi D.K."/>
            <person name="Federici B.A."/>
            <person name="Bigot Y."/>
        </authorList>
    </citation>
    <scope>NUCLEOTIDE SEQUENCE [LARGE SCALE GENOMIC DNA]</scope>
</reference>
<evidence type="ECO:0000313" key="5">
    <source>
        <dbReference type="EMBL" id="CCV02403.1"/>
    </source>
</evidence>
<dbReference type="Pfam" id="PF12299">
    <property type="entry name" value="DUF3627"/>
    <property type="match status" value="1"/>
</dbReference>
<sequence>MELMKKGFEQLVISEQDSEMLNKALDFSLIIVDIIKFVEITNFDIDPFMIEKFWHSINDNSPLYISREILEWMGYTGDFGEQRKAFKKLLRRKNIEFSELSSNDPKKDKFPTIQEDILSLSNAVAAQSKWLIMNSDDFKDSMLMLNTKNSGKIRRYYRSFEKLMKLNLLYTLRFRERSDQMQISSLETLMEELRLDRQRVESRAVKQEQLLLSIGYNLQELQDQKEEDTQKIDVLIDQNEDLKQNIDSTNQKLDTVVERLGIAVEDRAPRLKRSAIRERFVLFKKNSSRNERYQYYAIRGQSVYVNGRLTKLQIEKYPNMIILIDILCQPNPRNLFLRFKERIDGRPEWEDNFTYAGNNVGCSPNLEQEMINIFTTLDEEKRDV</sequence>
<gene>
    <name evidence="5" type="primary">031L</name>
    <name evidence="5" type="ORF">IIV31_031L</name>
</gene>
<organism evidence="5 6">
    <name type="scientific">Armadillidium vulgare iridescent virus</name>
    <dbReference type="NCBI Taxonomy" id="72201"/>
    <lineage>
        <taxon>Viruses</taxon>
        <taxon>Varidnaviria</taxon>
        <taxon>Bamfordvirae</taxon>
        <taxon>Nucleocytoviricota</taxon>
        <taxon>Megaviricetes</taxon>
        <taxon>Pimascovirales</taxon>
        <taxon>Pimascovirales incertae sedis</taxon>
        <taxon>Iridoviridae</taxon>
        <taxon>Betairidovirinae</taxon>
        <taxon>Iridovirus</taxon>
        <taxon>Iridovirus armadillidium1</taxon>
        <taxon>Invertebrate iridescent virus 31</taxon>
    </lineage>
</organism>
<evidence type="ECO:0000313" key="6">
    <source>
        <dbReference type="Proteomes" id="UP000114278"/>
    </source>
</evidence>
<evidence type="ECO:0000259" key="4">
    <source>
        <dbReference type="Pfam" id="PF12299"/>
    </source>
</evidence>
<dbReference type="EMBL" id="HF920637">
    <property type="protein sequence ID" value="CCV02403.1"/>
    <property type="molecule type" value="Genomic_DNA"/>
</dbReference>
<keyword evidence="1 2" id="KW-0175">Coiled coil</keyword>
<dbReference type="Pfam" id="PF10553">
    <property type="entry name" value="MSV199"/>
    <property type="match status" value="1"/>
</dbReference>
<feature type="domain" description="DUF3627" evidence="4">
    <location>
        <begin position="257"/>
        <end position="350"/>
    </location>
</feature>
<keyword evidence="6" id="KW-1185">Reference proteome</keyword>
<accession>A0A068QKP4</accession>
<feature type="coiled-coil region" evidence="2">
    <location>
        <begin position="183"/>
        <end position="259"/>
    </location>
</feature>
<protein>
    <recommendedName>
        <fullName evidence="7">MSV199 domain-containing protein</fullName>
    </recommendedName>
</protein>
<dbReference type="InterPro" id="IPR018879">
    <property type="entry name" value="MSV199_dom"/>
</dbReference>
<dbReference type="KEGG" id="vg:19738615"/>
<feature type="domain" description="MSV199" evidence="3">
    <location>
        <begin position="32"/>
        <end position="164"/>
    </location>
</feature>
<dbReference type="RefSeq" id="YP_009046645.1">
    <property type="nucleotide sequence ID" value="NC_024451.1"/>
</dbReference>
<dbReference type="OrthoDB" id="13638at10239"/>